<dbReference type="SUPFAM" id="SSF53335">
    <property type="entry name" value="S-adenosyl-L-methionine-dependent methyltransferases"/>
    <property type="match status" value="1"/>
</dbReference>
<evidence type="ECO:0000313" key="2">
    <source>
        <dbReference type="EMBL" id="NKY34530.1"/>
    </source>
</evidence>
<dbReference type="Pfam" id="PF13649">
    <property type="entry name" value="Methyltransf_25"/>
    <property type="match status" value="1"/>
</dbReference>
<dbReference type="CDD" id="cd02440">
    <property type="entry name" value="AdoMet_MTases"/>
    <property type="match status" value="1"/>
</dbReference>
<dbReference type="GO" id="GO:0032259">
    <property type="term" value="P:methylation"/>
    <property type="evidence" value="ECO:0007669"/>
    <property type="project" value="UniProtKB-KW"/>
</dbReference>
<dbReference type="PANTHER" id="PTHR43591:SF24">
    <property type="entry name" value="2-METHOXY-6-POLYPRENYL-1,4-BENZOQUINOL METHYLASE, MITOCHONDRIAL"/>
    <property type="match status" value="1"/>
</dbReference>
<gene>
    <name evidence="2" type="ORF">HGA13_15820</name>
</gene>
<proteinExistence type="predicted"/>
<dbReference type="InterPro" id="IPR029063">
    <property type="entry name" value="SAM-dependent_MTases_sf"/>
</dbReference>
<dbReference type="RefSeq" id="WP_068046750.1">
    <property type="nucleotide sequence ID" value="NZ_JAAXOO010000004.1"/>
</dbReference>
<comment type="caution">
    <text evidence="2">The sequence shown here is derived from an EMBL/GenBank/DDBJ whole genome shotgun (WGS) entry which is preliminary data.</text>
</comment>
<evidence type="ECO:0000259" key="1">
    <source>
        <dbReference type="Pfam" id="PF13649"/>
    </source>
</evidence>
<dbReference type="Proteomes" id="UP000565715">
    <property type="component" value="Unassembled WGS sequence"/>
</dbReference>
<sequence length="271" mass="28622">MTQSATGDLKTKHRAIWASGDYSRVADDVIPGLGARLVRATPIGPGTKVLDIAAGTGNAAIPAAATGAEVVAADLTPELFEAGRRKAAAAGVQLRWEQADAEALPYADGEFDVVISCVGIMFAPFHRAAADELVRVTRSGGSIGLVNWTPAGFIGQMFAAMKPFAPPPPAGAQPPPLWGAQEHVTALLGDRVGGLEMRREHAVVDCFADADAFRTFFETNYGPTIAVYKSLAGDPERTGQLDRELTDLAAAYDLGGGRMEWEYLLVTAQRN</sequence>
<protein>
    <submittedName>
        <fullName evidence="2">Class I SAM-dependent methyltransferase</fullName>
    </submittedName>
</protein>
<dbReference type="AlphaFoldDB" id="A0A846XIM1"/>
<accession>A0A846XIM1</accession>
<evidence type="ECO:0000313" key="3">
    <source>
        <dbReference type="Proteomes" id="UP000565715"/>
    </source>
</evidence>
<dbReference type="EMBL" id="JAAXOO010000004">
    <property type="protein sequence ID" value="NKY34530.1"/>
    <property type="molecule type" value="Genomic_DNA"/>
</dbReference>
<dbReference type="Gene3D" id="3.40.50.150">
    <property type="entry name" value="Vaccinia Virus protein VP39"/>
    <property type="match status" value="1"/>
</dbReference>
<feature type="domain" description="Methyltransferase" evidence="1">
    <location>
        <begin position="49"/>
        <end position="141"/>
    </location>
</feature>
<organism evidence="2 3">
    <name type="scientific">Nocardia speluncae</name>
    <dbReference type="NCBI Taxonomy" id="419477"/>
    <lineage>
        <taxon>Bacteria</taxon>
        <taxon>Bacillati</taxon>
        <taxon>Actinomycetota</taxon>
        <taxon>Actinomycetes</taxon>
        <taxon>Mycobacteriales</taxon>
        <taxon>Nocardiaceae</taxon>
        <taxon>Nocardia</taxon>
    </lineage>
</organism>
<dbReference type="PANTHER" id="PTHR43591">
    <property type="entry name" value="METHYLTRANSFERASE"/>
    <property type="match status" value="1"/>
</dbReference>
<reference evidence="2 3" key="1">
    <citation type="submission" date="2020-04" db="EMBL/GenBank/DDBJ databases">
        <title>MicrobeNet Type strains.</title>
        <authorList>
            <person name="Nicholson A.C."/>
        </authorList>
    </citation>
    <scope>NUCLEOTIDE SEQUENCE [LARGE SCALE GENOMIC DNA]</scope>
    <source>
        <strain evidence="2 3">DSM 45078</strain>
    </source>
</reference>
<dbReference type="GO" id="GO:0008168">
    <property type="term" value="F:methyltransferase activity"/>
    <property type="evidence" value="ECO:0007669"/>
    <property type="project" value="UniProtKB-KW"/>
</dbReference>
<keyword evidence="3" id="KW-1185">Reference proteome</keyword>
<dbReference type="InterPro" id="IPR041698">
    <property type="entry name" value="Methyltransf_25"/>
</dbReference>
<keyword evidence="2" id="KW-0489">Methyltransferase</keyword>
<keyword evidence="2" id="KW-0808">Transferase</keyword>
<name>A0A846XIM1_9NOCA</name>